<dbReference type="InterPro" id="IPR015421">
    <property type="entry name" value="PyrdxlP-dep_Trfase_major"/>
</dbReference>
<dbReference type="GO" id="GO:0030170">
    <property type="term" value="F:pyridoxal phosphate binding"/>
    <property type="evidence" value="ECO:0007669"/>
    <property type="project" value="UniProtKB-UniRule"/>
</dbReference>
<dbReference type="InterPro" id="IPR039429">
    <property type="entry name" value="SHMT-like_dom"/>
</dbReference>
<dbReference type="InterPro" id="IPR015424">
    <property type="entry name" value="PyrdxlP-dep_Trfase"/>
</dbReference>
<dbReference type="GO" id="GO:0035999">
    <property type="term" value="P:tetrahydrofolate interconversion"/>
    <property type="evidence" value="ECO:0007669"/>
    <property type="project" value="UniProtKB-UniRule"/>
</dbReference>
<keyword evidence="6" id="KW-0963">Cytoplasm</keyword>
<keyword evidence="3 6" id="KW-0554">One-carbon metabolism</keyword>
<reference evidence="9 10" key="1">
    <citation type="journal article" date="2016" name="Nat. Commun.">
        <title>Thousands of microbial genomes shed light on interconnected biogeochemical processes in an aquifer system.</title>
        <authorList>
            <person name="Anantharaman K."/>
            <person name="Brown C.T."/>
            <person name="Hug L.A."/>
            <person name="Sharon I."/>
            <person name="Castelle C.J."/>
            <person name="Probst A.J."/>
            <person name="Thomas B.C."/>
            <person name="Singh A."/>
            <person name="Wilkins M.J."/>
            <person name="Karaoz U."/>
            <person name="Brodie E.L."/>
            <person name="Williams K.H."/>
            <person name="Hubbard S.S."/>
            <person name="Banfield J.F."/>
        </authorList>
    </citation>
    <scope>NUCLEOTIDE SEQUENCE [LARGE SCALE GENOMIC DNA]</scope>
</reference>
<dbReference type="GO" id="GO:0019264">
    <property type="term" value="P:glycine biosynthetic process from serine"/>
    <property type="evidence" value="ECO:0007669"/>
    <property type="project" value="UniProtKB-UniRule"/>
</dbReference>
<dbReference type="PIRSF" id="PIRSF000412">
    <property type="entry name" value="SHMT"/>
    <property type="match status" value="1"/>
</dbReference>
<dbReference type="NCBIfam" id="NF000586">
    <property type="entry name" value="PRK00011.1"/>
    <property type="match status" value="1"/>
</dbReference>
<evidence type="ECO:0000256" key="7">
    <source>
        <dbReference type="PIRSR" id="PIRSR000412-50"/>
    </source>
</evidence>
<evidence type="ECO:0000256" key="3">
    <source>
        <dbReference type="ARBA" id="ARBA00022563"/>
    </source>
</evidence>
<dbReference type="EC" id="2.1.2.1" evidence="6"/>
<sequence>MQRFQKLKKQDPALFRFIRAELERQAATVDLIPSENFASPAILEALGSELTNKYSEGYPGRRYYPGNRWYDAIERLAQERALRTFKLSPTHWSVNVQPYSGSPANIAIYAALMELACPPKPGGRRRGDTLLGMALASGGHLTHGHKVNFSGRAWKAVQYGVNSKTGLIDYAEVERLAKKHKPKVIVSGITAYPRRIDFRKFGAVAKKVGAYHVADISHIAGLVAAGLHPSPFPHADVVMTTTHKTLRGPRGAVIFARKAKVKSQKSKVTIAEAIDRAVFPGMQGGPHNNVTAAIAAMFGEALQPSFKQYQRQIVRNAKALASSLAAKGFRLITGGTDNHMLLADVRPLGIDGMTAQHRLEAVGITANRNAIPGDPSPFRPSGLRMGTPAITTRGMKEREMKLLADIIHATLSKTESSAELKRRVHRLTGQRRA</sequence>
<protein>
    <recommendedName>
        <fullName evidence="6">Serine hydroxymethyltransferase</fullName>
        <shortName evidence="6">SHMT</shortName>
        <shortName evidence="6">Serine methylase</shortName>
        <ecNumber evidence="6">2.1.2.1</ecNumber>
    </recommendedName>
</protein>
<keyword evidence="6" id="KW-0028">Amino-acid biosynthesis</keyword>
<accession>A0A1G2LBS0</accession>
<name>A0A1G2LBS0_9BACT</name>
<comment type="cofactor">
    <cofactor evidence="1 6 7">
        <name>pyridoxal 5'-phosphate</name>
        <dbReference type="ChEBI" id="CHEBI:597326"/>
    </cofactor>
</comment>
<feature type="modified residue" description="N6-(pyridoxal phosphate)lysine" evidence="6 7">
    <location>
        <position position="244"/>
    </location>
</feature>
<dbReference type="Gene3D" id="3.90.1150.10">
    <property type="entry name" value="Aspartate Aminotransferase, domain 1"/>
    <property type="match status" value="1"/>
</dbReference>
<comment type="caution">
    <text evidence="6">Lacks conserved residue(s) required for the propagation of feature annotation.</text>
</comment>
<keyword evidence="4 6" id="KW-0808">Transferase</keyword>
<dbReference type="UniPathway" id="UPA00193"/>
<dbReference type="InterPro" id="IPR015422">
    <property type="entry name" value="PyrdxlP-dep_Trfase_small"/>
</dbReference>
<dbReference type="CDD" id="cd00378">
    <property type="entry name" value="SHMT"/>
    <property type="match status" value="1"/>
</dbReference>
<gene>
    <name evidence="6" type="primary">glyA</name>
    <name evidence="9" type="ORF">A3B37_00885</name>
</gene>
<evidence type="ECO:0000259" key="8">
    <source>
        <dbReference type="Pfam" id="PF00464"/>
    </source>
</evidence>
<dbReference type="InterPro" id="IPR019798">
    <property type="entry name" value="Ser_HO-MeTrfase_PLP_BS"/>
</dbReference>
<evidence type="ECO:0000256" key="1">
    <source>
        <dbReference type="ARBA" id="ARBA00001933"/>
    </source>
</evidence>
<dbReference type="STRING" id="1802280.A3B37_00885"/>
<dbReference type="AlphaFoldDB" id="A0A1G2LBS0"/>
<dbReference type="EMBL" id="MHQS01000006">
    <property type="protein sequence ID" value="OHA09083.1"/>
    <property type="molecule type" value="Genomic_DNA"/>
</dbReference>
<comment type="pathway">
    <text evidence="6">Amino-acid biosynthesis; glycine biosynthesis; glycine from L-serine: step 1/1.</text>
</comment>
<dbReference type="PANTHER" id="PTHR11680">
    <property type="entry name" value="SERINE HYDROXYMETHYLTRANSFERASE"/>
    <property type="match status" value="1"/>
</dbReference>
<comment type="similarity">
    <text evidence="2 6">Belongs to the SHMT family.</text>
</comment>
<evidence type="ECO:0000313" key="10">
    <source>
        <dbReference type="Proteomes" id="UP000176705"/>
    </source>
</evidence>
<dbReference type="Gene3D" id="3.40.640.10">
    <property type="entry name" value="Type I PLP-dependent aspartate aminotransferase-like (Major domain)"/>
    <property type="match status" value="1"/>
</dbReference>
<feature type="binding site" evidence="6">
    <location>
        <begin position="139"/>
        <end position="141"/>
    </location>
    <ligand>
        <name>(6S)-5,6,7,8-tetrahydrofolate</name>
        <dbReference type="ChEBI" id="CHEBI:57453"/>
    </ligand>
</feature>
<dbReference type="PANTHER" id="PTHR11680:SF35">
    <property type="entry name" value="SERINE HYDROXYMETHYLTRANSFERASE 1"/>
    <property type="match status" value="1"/>
</dbReference>
<dbReference type="HAMAP" id="MF_00051">
    <property type="entry name" value="SHMT"/>
    <property type="match status" value="1"/>
</dbReference>
<dbReference type="GO" id="GO:0005829">
    <property type="term" value="C:cytosol"/>
    <property type="evidence" value="ECO:0007669"/>
    <property type="project" value="TreeGrafter"/>
</dbReference>
<feature type="domain" description="Serine hydroxymethyltransferase-like" evidence="8">
    <location>
        <begin position="7"/>
        <end position="407"/>
    </location>
</feature>
<evidence type="ECO:0000256" key="5">
    <source>
        <dbReference type="ARBA" id="ARBA00022898"/>
    </source>
</evidence>
<feature type="site" description="Plays an important role in substrate specificity" evidence="6">
    <location>
        <position position="243"/>
    </location>
</feature>
<evidence type="ECO:0000256" key="4">
    <source>
        <dbReference type="ARBA" id="ARBA00022679"/>
    </source>
</evidence>
<dbReference type="InterPro" id="IPR049943">
    <property type="entry name" value="Ser_HO-MeTrfase-like"/>
</dbReference>
<evidence type="ECO:0000256" key="6">
    <source>
        <dbReference type="HAMAP-Rule" id="MF_00051"/>
    </source>
</evidence>
<organism evidence="9 10">
    <name type="scientific">Candidatus Sungbacteria bacterium RIFCSPLOWO2_01_FULL_59_16</name>
    <dbReference type="NCBI Taxonomy" id="1802280"/>
    <lineage>
        <taxon>Bacteria</taxon>
        <taxon>Candidatus Sungiibacteriota</taxon>
    </lineage>
</organism>
<dbReference type="SUPFAM" id="SSF53383">
    <property type="entry name" value="PLP-dependent transferases"/>
    <property type="match status" value="1"/>
</dbReference>
<comment type="caution">
    <text evidence="9">The sequence shown here is derived from an EMBL/GenBank/DDBJ whole genome shotgun (WGS) entry which is preliminary data.</text>
</comment>
<comment type="subunit">
    <text evidence="6">Homodimer.</text>
</comment>
<proteinExistence type="inferred from homology"/>
<comment type="catalytic activity">
    <reaction evidence="6">
        <text>(6R)-5,10-methylene-5,6,7,8-tetrahydrofolate + glycine + H2O = (6S)-5,6,7,8-tetrahydrofolate + L-serine</text>
        <dbReference type="Rhea" id="RHEA:15481"/>
        <dbReference type="ChEBI" id="CHEBI:15377"/>
        <dbReference type="ChEBI" id="CHEBI:15636"/>
        <dbReference type="ChEBI" id="CHEBI:33384"/>
        <dbReference type="ChEBI" id="CHEBI:57305"/>
        <dbReference type="ChEBI" id="CHEBI:57453"/>
        <dbReference type="EC" id="2.1.2.1"/>
    </reaction>
</comment>
<dbReference type="UniPathway" id="UPA00288">
    <property type="reaction ID" value="UER01023"/>
</dbReference>
<comment type="subcellular location">
    <subcellularLocation>
        <location evidence="6">Cytoplasm</location>
    </subcellularLocation>
</comment>
<keyword evidence="5 6" id="KW-0663">Pyridoxal phosphate</keyword>
<evidence type="ECO:0000256" key="2">
    <source>
        <dbReference type="ARBA" id="ARBA00006376"/>
    </source>
</evidence>
<feature type="binding site" evidence="6">
    <location>
        <position position="135"/>
    </location>
    <ligand>
        <name>(6S)-5,6,7,8-tetrahydrofolate</name>
        <dbReference type="ChEBI" id="CHEBI:57453"/>
    </ligand>
</feature>
<dbReference type="GO" id="GO:0004372">
    <property type="term" value="F:glycine hydroxymethyltransferase activity"/>
    <property type="evidence" value="ECO:0007669"/>
    <property type="project" value="UniProtKB-UniRule"/>
</dbReference>
<comment type="function">
    <text evidence="6">Catalyzes the reversible interconversion of serine and glycine with tetrahydrofolate (THF) serving as the one-carbon carrier. This reaction serves as the major source of one-carbon groups required for the biosynthesis of purines, thymidylate, methionine, and other important biomolecules. Also exhibits THF-independent aldolase activity toward beta-hydroxyamino acids, producing glycine and aldehydes, via a retro-aldol mechanism.</text>
</comment>
<comment type="pathway">
    <text evidence="6">One-carbon metabolism; tetrahydrofolate interconversion.</text>
</comment>
<dbReference type="Proteomes" id="UP000176705">
    <property type="component" value="Unassembled WGS sequence"/>
</dbReference>
<evidence type="ECO:0000313" key="9">
    <source>
        <dbReference type="EMBL" id="OHA09083.1"/>
    </source>
</evidence>
<dbReference type="Pfam" id="PF00464">
    <property type="entry name" value="SHMT"/>
    <property type="match status" value="1"/>
</dbReference>
<dbReference type="PROSITE" id="PS00096">
    <property type="entry name" value="SHMT"/>
    <property type="match status" value="1"/>
</dbReference>
<feature type="binding site" evidence="6">
    <location>
        <begin position="376"/>
        <end position="378"/>
    </location>
    <ligand>
        <name>(6S)-5,6,7,8-tetrahydrofolate</name>
        <dbReference type="ChEBI" id="CHEBI:57453"/>
    </ligand>
</feature>
<dbReference type="InterPro" id="IPR001085">
    <property type="entry name" value="Ser_HO-MeTrfase"/>
</dbReference>